<sequence length="357" mass="41253">MTRDIEERLKDLGLIKSPFLNFTIDHPDFLKVFIDRKKEINRIQFSLESSGSTSRRNIAFIGRSRIGKTMLIQYTLKNILNKNHCLFFDYPPGFHEFCNKGIQLNNPNLPSFPHGTDMREMANNIIEYSKQSPNLHTISIDNFEEMIDKPKEEIGEFIRVFRRSNFLFIIACTEQEWNFLISVHPQLRYAFSVEIIVPPFSLENCHDFFHEWLAFSRKKPEAGINPFTEDAARLIGIYSFFIPGCMNDHANRVFSEALSENRHIIDGDYVRRRVINSPVTGSMLSGLNDNEVHAIELMIEYGDTITFEILADRLGVSRVAAAGYMQELIDHDLAVKVDTPGKKKMFRVSEEFKSTLV</sequence>
<protein>
    <submittedName>
        <fullName evidence="1">Uncharacterized protein</fullName>
    </submittedName>
</protein>
<name>A0A8E7EGN5_9EURY</name>
<dbReference type="EMBL" id="CP075546">
    <property type="protein sequence ID" value="QVV88363.1"/>
    <property type="molecule type" value="Genomic_DNA"/>
</dbReference>
<dbReference type="Proteomes" id="UP000680656">
    <property type="component" value="Chromosome"/>
</dbReference>
<dbReference type="AlphaFoldDB" id="A0A8E7EGN5"/>
<keyword evidence="2" id="KW-1185">Reference proteome</keyword>
<accession>A0A8E7EGN5</accession>
<proteinExistence type="predicted"/>
<dbReference type="InterPro" id="IPR027417">
    <property type="entry name" value="P-loop_NTPase"/>
</dbReference>
<dbReference type="GeneID" id="65098253"/>
<evidence type="ECO:0000313" key="1">
    <source>
        <dbReference type="EMBL" id="QVV88363.1"/>
    </source>
</evidence>
<dbReference type="SUPFAM" id="SSF52540">
    <property type="entry name" value="P-loop containing nucleoside triphosphate hydrolases"/>
    <property type="match status" value="1"/>
</dbReference>
<organism evidence="1 2">
    <name type="scientific">Methanospirillum purgamenti</name>
    <dbReference type="NCBI Taxonomy" id="2834276"/>
    <lineage>
        <taxon>Archaea</taxon>
        <taxon>Methanobacteriati</taxon>
        <taxon>Methanobacteriota</taxon>
        <taxon>Stenosarchaea group</taxon>
        <taxon>Methanomicrobia</taxon>
        <taxon>Methanomicrobiales</taxon>
        <taxon>Methanospirillaceae</taxon>
        <taxon>Methanospirillum</taxon>
    </lineage>
</organism>
<dbReference type="KEGG" id="mrtj:KHC33_13675"/>
<evidence type="ECO:0000313" key="2">
    <source>
        <dbReference type="Proteomes" id="UP000680656"/>
    </source>
</evidence>
<reference evidence="1 2" key="1">
    <citation type="submission" date="2021-05" db="EMBL/GenBank/DDBJ databases">
        <title>A novel Methanospirillum isolate from a pyrite-forming mixed culture.</title>
        <authorList>
            <person name="Bunk B."/>
            <person name="Sproer C."/>
            <person name="Spring S."/>
            <person name="Pester M."/>
        </authorList>
    </citation>
    <scope>NUCLEOTIDE SEQUENCE [LARGE SCALE GENOMIC DNA]</scope>
    <source>
        <strain evidence="1 2">J.3.6.1-F.2.7.3</strain>
    </source>
</reference>
<dbReference type="RefSeq" id="WP_214419178.1">
    <property type="nucleotide sequence ID" value="NZ_CP075546.1"/>
</dbReference>
<gene>
    <name evidence="1" type="ORF">KHC33_13675</name>
</gene>
<dbReference type="Gene3D" id="3.40.50.300">
    <property type="entry name" value="P-loop containing nucleotide triphosphate hydrolases"/>
    <property type="match status" value="1"/>
</dbReference>